<name>A0A6A6HBG9_VIRVR</name>
<dbReference type="PANTHER" id="PTHR24305:SF210">
    <property type="entry name" value="CYTOCHROME P450 MONOOXYGENASE ASQL-RELATED"/>
    <property type="match status" value="1"/>
</dbReference>
<keyword evidence="3 6" id="KW-0349">Heme</keyword>
<evidence type="ECO:0000256" key="4">
    <source>
        <dbReference type="ARBA" id="ARBA00022723"/>
    </source>
</evidence>
<dbReference type="CDD" id="cd11058">
    <property type="entry name" value="CYP60B-like"/>
    <property type="match status" value="1"/>
</dbReference>
<organism evidence="8 9">
    <name type="scientific">Viridothelium virens</name>
    <name type="common">Speckled blister lichen</name>
    <name type="synonym">Trypethelium virens</name>
    <dbReference type="NCBI Taxonomy" id="1048519"/>
    <lineage>
        <taxon>Eukaryota</taxon>
        <taxon>Fungi</taxon>
        <taxon>Dikarya</taxon>
        <taxon>Ascomycota</taxon>
        <taxon>Pezizomycotina</taxon>
        <taxon>Dothideomycetes</taxon>
        <taxon>Dothideomycetes incertae sedis</taxon>
        <taxon>Trypetheliales</taxon>
        <taxon>Trypetheliaceae</taxon>
        <taxon>Viridothelium</taxon>
    </lineage>
</organism>
<evidence type="ECO:0000256" key="6">
    <source>
        <dbReference type="PIRSR" id="PIRSR602401-1"/>
    </source>
</evidence>
<dbReference type="AlphaFoldDB" id="A0A6A6HBG9"/>
<dbReference type="Pfam" id="PF00067">
    <property type="entry name" value="p450"/>
    <property type="match status" value="1"/>
</dbReference>
<accession>A0A6A6HBG9</accession>
<dbReference type="EMBL" id="ML991793">
    <property type="protein sequence ID" value="KAF2235191.1"/>
    <property type="molecule type" value="Genomic_DNA"/>
</dbReference>
<dbReference type="InterPro" id="IPR050121">
    <property type="entry name" value="Cytochrome_P450_monoxygenase"/>
</dbReference>
<dbReference type="PRINTS" id="PR00385">
    <property type="entry name" value="P450"/>
</dbReference>
<evidence type="ECO:0000313" key="9">
    <source>
        <dbReference type="Proteomes" id="UP000800092"/>
    </source>
</evidence>
<dbReference type="PANTHER" id="PTHR24305">
    <property type="entry name" value="CYTOCHROME P450"/>
    <property type="match status" value="1"/>
</dbReference>
<keyword evidence="9" id="KW-1185">Reference proteome</keyword>
<keyword evidence="4 6" id="KW-0479">Metal-binding</keyword>
<dbReference type="PRINTS" id="PR00463">
    <property type="entry name" value="EP450I"/>
</dbReference>
<keyword evidence="5 6" id="KW-0408">Iron</keyword>
<keyword evidence="7 8" id="KW-0503">Monooxygenase</keyword>
<dbReference type="GO" id="GO:0005506">
    <property type="term" value="F:iron ion binding"/>
    <property type="evidence" value="ECO:0007669"/>
    <property type="project" value="InterPro"/>
</dbReference>
<comment type="similarity">
    <text evidence="2 7">Belongs to the cytochrome P450 family.</text>
</comment>
<dbReference type="InterPro" id="IPR002401">
    <property type="entry name" value="Cyt_P450_E_grp-I"/>
</dbReference>
<comment type="cofactor">
    <cofactor evidence="1 6">
        <name>heme</name>
        <dbReference type="ChEBI" id="CHEBI:30413"/>
    </cofactor>
</comment>
<dbReference type="Gene3D" id="1.10.630.10">
    <property type="entry name" value="Cytochrome P450"/>
    <property type="match status" value="1"/>
</dbReference>
<dbReference type="GO" id="GO:0004497">
    <property type="term" value="F:monooxygenase activity"/>
    <property type="evidence" value="ECO:0007669"/>
    <property type="project" value="UniProtKB-KW"/>
</dbReference>
<evidence type="ECO:0000256" key="1">
    <source>
        <dbReference type="ARBA" id="ARBA00001971"/>
    </source>
</evidence>
<evidence type="ECO:0000256" key="2">
    <source>
        <dbReference type="ARBA" id="ARBA00010617"/>
    </source>
</evidence>
<protein>
    <submittedName>
        <fullName evidence="8">Toxin biosynthesis cytochrome P450 monooxygenase</fullName>
    </submittedName>
</protein>
<sequence length="485" mass="55494">MTQVFLSPDEGTTKLLTYLTYSVIYNLYFHPLCKFPGSSWWICSEIVPFFAFTSGRFPQRLERLHSKYGEVVRFGPQDLAFFIPDAWQDIYGQDKQKAFIKDPRAYRMRPAGVPDLLTANGADHRRYRTLVGHAFSDQALREQQPIVESHVDLLVFKLKEVSRNNETVDIHEWLKCTAFDLIGDLAFGESFGCLENSRSHPLVAQTSAYVKSLAIVTVLDVWLPMQNMLRWAPKFVFRAIYKHLEMTREKIERRLATGTNRKDFMHFILPNDEKGINHQELMANMALLIIAGSETTASTLAATIYLLLKNPGALERLNREIFTRFKGVEDMTVNRLSAFEYLNATIQESMRVHAPVPVGLPRVITVDDAVVAGYAVPKGTSVTLQNYAAYRSPQNFTDSINFEPLRWTEGGRRTEDLLNTVEPFGIGPRNCIGKSLAWAEMRLILVRLLFEFDFVLLDDDFQDDNQKVFGVWNPPPLNVKLRPRT</sequence>
<evidence type="ECO:0000313" key="8">
    <source>
        <dbReference type="EMBL" id="KAF2235191.1"/>
    </source>
</evidence>
<dbReference type="Proteomes" id="UP000800092">
    <property type="component" value="Unassembled WGS sequence"/>
</dbReference>
<proteinExistence type="inferred from homology"/>
<feature type="binding site" description="axial binding residue" evidence="6">
    <location>
        <position position="431"/>
    </location>
    <ligand>
        <name>heme</name>
        <dbReference type="ChEBI" id="CHEBI:30413"/>
    </ligand>
    <ligandPart>
        <name>Fe</name>
        <dbReference type="ChEBI" id="CHEBI:18248"/>
    </ligandPart>
</feature>
<dbReference type="InterPro" id="IPR017972">
    <property type="entry name" value="Cyt_P450_CS"/>
</dbReference>
<evidence type="ECO:0000256" key="7">
    <source>
        <dbReference type="RuleBase" id="RU000461"/>
    </source>
</evidence>
<dbReference type="PROSITE" id="PS00086">
    <property type="entry name" value="CYTOCHROME_P450"/>
    <property type="match status" value="1"/>
</dbReference>
<dbReference type="GO" id="GO:0016705">
    <property type="term" value="F:oxidoreductase activity, acting on paired donors, with incorporation or reduction of molecular oxygen"/>
    <property type="evidence" value="ECO:0007669"/>
    <property type="project" value="InterPro"/>
</dbReference>
<keyword evidence="7" id="KW-0560">Oxidoreductase</keyword>
<dbReference type="InterPro" id="IPR001128">
    <property type="entry name" value="Cyt_P450"/>
</dbReference>
<dbReference type="GO" id="GO:0020037">
    <property type="term" value="F:heme binding"/>
    <property type="evidence" value="ECO:0007669"/>
    <property type="project" value="InterPro"/>
</dbReference>
<gene>
    <name evidence="8" type="ORF">EV356DRAFT_523375</name>
</gene>
<evidence type="ECO:0000256" key="3">
    <source>
        <dbReference type="ARBA" id="ARBA00022617"/>
    </source>
</evidence>
<dbReference type="SUPFAM" id="SSF48264">
    <property type="entry name" value="Cytochrome P450"/>
    <property type="match status" value="1"/>
</dbReference>
<evidence type="ECO:0000256" key="5">
    <source>
        <dbReference type="ARBA" id="ARBA00023004"/>
    </source>
</evidence>
<dbReference type="OrthoDB" id="1470350at2759"/>
<reference evidence="8" key="1">
    <citation type="journal article" date="2020" name="Stud. Mycol.">
        <title>101 Dothideomycetes genomes: a test case for predicting lifestyles and emergence of pathogens.</title>
        <authorList>
            <person name="Haridas S."/>
            <person name="Albert R."/>
            <person name="Binder M."/>
            <person name="Bloem J."/>
            <person name="Labutti K."/>
            <person name="Salamov A."/>
            <person name="Andreopoulos B."/>
            <person name="Baker S."/>
            <person name="Barry K."/>
            <person name="Bills G."/>
            <person name="Bluhm B."/>
            <person name="Cannon C."/>
            <person name="Castanera R."/>
            <person name="Culley D."/>
            <person name="Daum C."/>
            <person name="Ezra D."/>
            <person name="Gonzalez J."/>
            <person name="Henrissat B."/>
            <person name="Kuo A."/>
            <person name="Liang C."/>
            <person name="Lipzen A."/>
            <person name="Lutzoni F."/>
            <person name="Magnuson J."/>
            <person name="Mondo S."/>
            <person name="Nolan M."/>
            <person name="Ohm R."/>
            <person name="Pangilinan J."/>
            <person name="Park H.-J."/>
            <person name="Ramirez L."/>
            <person name="Alfaro M."/>
            <person name="Sun H."/>
            <person name="Tritt A."/>
            <person name="Yoshinaga Y."/>
            <person name="Zwiers L.-H."/>
            <person name="Turgeon B."/>
            <person name="Goodwin S."/>
            <person name="Spatafora J."/>
            <person name="Crous P."/>
            <person name="Grigoriev I."/>
        </authorList>
    </citation>
    <scope>NUCLEOTIDE SEQUENCE</scope>
    <source>
        <strain evidence="8">Tuck. ex Michener</strain>
    </source>
</reference>
<dbReference type="InterPro" id="IPR036396">
    <property type="entry name" value="Cyt_P450_sf"/>
</dbReference>